<evidence type="ECO:0000313" key="1">
    <source>
        <dbReference type="EMBL" id="KAJ9651593.1"/>
    </source>
</evidence>
<keyword evidence="2" id="KW-1185">Reference proteome</keyword>
<comment type="caution">
    <text evidence="1">The sequence shown here is derived from an EMBL/GenBank/DDBJ whole genome shotgun (WGS) entry which is preliminary data.</text>
</comment>
<protein>
    <submittedName>
        <fullName evidence="1">Uncharacterized protein</fullName>
    </submittedName>
</protein>
<gene>
    <name evidence="1" type="ORF">H2198_009122</name>
</gene>
<dbReference type="EMBL" id="JAPDRQ010000246">
    <property type="protein sequence ID" value="KAJ9651593.1"/>
    <property type="molecule type" value="Genomic_DNA"/>
</dbReference>
<organism evidence="1 2">
    <name type="scientific">Neophaeococcomyces mojaviensis</name>
    <dbReference type="NCBI Taxonomy" id="3383035"/>
    <lineage>
        <taxon>Eukaryota</taxon>
        <taxon>Fungi</taxon>
        <taxon>Dikarya</taxon>
        <taxon>Ascomycota</taxon>
        <taxon>Pezizomycotina</taxon>
        <taxon>Eurotiomycetes</taxon>
        <taxon>Chaetothyriomycetidae</taxon>
        <taxon>Chaetothyriales</taxon>
        <taxon>Chaetothyriales incertae sedis</taxon>
        <taxon>Neophaeococcomyces</taxon>
    </lineage>
</organism>
<sequence length="515" mass="58151">MPSKKPHLQFQKWAQEYGPIYSLILGTKTMIVLSSDIAVKDVLDRKSGNFSDRPDMYMAQDIASGGLRLVVMKYGATWRMIHKVIHNILNIKAAVTYVPYQDLENKLLLVDLIGSPDHFLSHIRRFTFSLSTQIIFGFRCPDMKDSRLQQLFWVGLVPKPTLIAKLTWNQSFCKWGELAGSASAQLTDLFPIIQRLPKVLGPNVKYAEGLHEKEKDLYVGLWMQAKRSLEQGTSHPCFCSDLLRAQQQENFSDDAAGYISGSLLEAGSDTTAATLYGFIQAMLVWPEVQRKAQEEIDRVVGQDRLPTIDDYPNLPYIRCCIKESIRWMPTVILGVPHAALKDDSYMGYRIPQGATVINNVWAIHMNPNRSPNPRTFNPDRFANDPTTLYQSAMGDPQKRDNYVFGAGRRLCQGIHIAERSLFLGISRFLWGFNFSPSLDAAGNPTQYDVDDLVGGITVEPNAYTCSIESRSSEREKIMRAAAKECESLLNSKTGQWKKAPEGMMFSTWMPEKIDV</sequence>
<dbReference type="Proteomes" id="UP001172386">
    <property type="component" value="Unassembled WGS sequence"/>
</dbReference>
<name>A0ACC2ZVH1_9EURO</name>
<proteinExistence type="predicted"/>
<evidence type="ECO:0000313" key="2">
    <source>
        <dbReference type="Proteomes" id="UP001172386"/>
    </source>
</evidence>
<reference evidence="1" key="1">
    <citation type="submission" date="2022-10" db="EMBL/GenBank/DDBJ databases">
        <title>Culturing micro-colonial fungi from biological soil crusts in the Mojave desert and describing Neophaeococcomyces mojavensis, and introducing the new genera and species Taxawa tesnikishii.</title>
        <authorList>
            <person name="Kurbessoian T."/>
            <person name="Stajich J.E."/>
        </authorList>
    </citation>
    <scope>NUCLEOTIDE SEQUENCE</scope>
    <source>
        <strain evidence="1">JES_112</strain>
    </source>
</reference>
<accession>A0ACC2ZVH1</accession>